<organism evidence="2 3">
    <name type="scientific">Streblomastix strix</name>
    <dbReference type="NCBI Taxonomy" id="222440"/>
    <lineage>
        <taxon>Eukaryota</taxon>
        <taxon>Metamonada</taxon>
        <taxon>Preaxostyla</taxon>
        <taxon>Oxymonadida</taxon>
        <taxon>Streblomastigidae</taxon>
        <taxon>Streblomastix</taxon>
    </lineage>
</organism>
<sequence>RSKITQGKDEQQRPIDSIRFIMKHWDESIKLKDIWDGRTTQLRHDCDGLVFTPVNEGYPLGRSFDLLLKWKPPQLNTVDFVIQEVVQIPVLFPSGFTENDLPIFFQYFPHLIDQLGIDRNKPIDDQLLQQLLQKQFVLALFGMYISVQGMSKFNCFVDVQQKVRANTFKGFNPSQQQSQQKSVIQSTMDIDKSLQSNEQTQQVHAQHPSYGDDQDDNSLPFINGSVVECRYD</sequence>
<dbReference type="OrthoDB" id="200924at2759"/>
<dbReference type="Proteomes" id="UP000324800">
    <property type="component" value="Unassembled WGS sequence"/>
</dbReference>
<evidence type="ECO:0000256" key="1">
    <source>
        <dbReference type="SAM" id="MobiDB-lite"/>
    </source>
</evidence>
<feature type="non-terminal residue" evidence="2">
    <location>
        <position position="232"/>
    </location>
</feature>
<protein>
    <submittedName>
        <fullName evidence="2">Uncharacterized protein</fullName>
    </submittedName>
</protein>
<dbReference type="SUPFAM" id="SSF56091">
    <property type="entry name" value="DNA ligase/mRNA capping enzyme, catalytic domain"/>
    <property type="match status" value="1"/>
</dbReference>
<dbReference type="EMBL" id="SNRW01042955">
    <property type="protein sequence ID" value="KAA6329915.1"/>
    <property type="molecule type" value="Genomic_DNA"/>
</dbReference>
<gene>
    <name evidence="2" type="ORF">EZS28_053559</name>
</gene>
<evidence type="ECO:0000313" key="2">
    <source>
        <dbReference type="EMBL" id="KAA6329915.1"/>
    </source>
</evidence>
<comment type="caution">
    <text evidence="2">The sequence shown here is derived from an EMBL/GenBank/DDBJ whole genome shotgun (WGS) entry which is preliminary data.</text>
</comment>
<feature type="region of interest" description="Disordered" evidence="1">
    <location>
        <begin position="195"/>
        <end position="219"/>
    </location>
</feature>
<dbReference type="AlphaFoldDB" id="A0A5J4R8H3"/>
<proteinExistence type="predicted"/>
<feature type="compositionally biased region" description="Polar residues" evidence="1">
    <location>
        <begin position="195"/>
        <end position="204"/>
    </location>
</feature>
<feature type="non-terminal residue" evidence="2">
    <location>
        <position position="1"/>
    </location>
</feature>
<accession>A0A5J4R8H3</accession>
<evidence type="ECO:0000313" key="3">
    <source>
        <dbReference type="Proteomes" id="UP000324800"/>
    </source>
</evidence>
<dbReference type="Gene3D" id="3.30.470.30">
    <property type="entry name" value="DNA ligase/mRNA capping enzyme"/>
    <property type="match status" value="1"/>
</dbReference>
<reference evidence="2 3" key="1">
    <citation type="submission" date="2019-03" db="EMBL/GenBank/DDBJ databases">
        <title>Single cell metagenomics reveals metabolic interactions within the superorganism composed of flagellate Streblomastix strix and complex community of Bacteroidetes bacteria on its surface.</title>
        <authorList>
            <person name="Treitli S.C."/>
            <person name="Kolisko M."/>
            <person name="Husnik F."/>
            <person name="Keeling P."/>
            <person name="Hampl V."/>
        </authorList>
    </citation>
    <scope>NUCLEOTIDE SEQUENCE [LARGE SCALE GENOMIC DNA]</scope>
    <source>
        <strain evidence="2">ST1C</strain>
    </source>
</reference>
<name>A0A5J4R8H3_9EUKA</name>